<keyword evidence="2" id="KW-1185">Reference proteome</keyword>
<dbReference type="EMBL" id="QJNS01000121">
    <property type="protein sequence ID" value="RYO86157.1"/>
    <property type="molecule type" value="Genomic_DNA"/>
</dbReference>
<gene>
    <name evidence="1" type="ORF">DL762_004860</name>
</gene>
<reference evidence="1 2" key="1">
    <citation type="submission" date="2018-06" db="EMBL/GenBank/DDBJ databases">
        <title>Complete Genomes of Monosporascus.</title>
        <authorList>
            <person name="Robinson A.J."/>
            <person name="Natvig D.O."/>
        </authorList>
    </citation>
    <scope>NUCLEOTIDE SEQUENCE [LARGE SCALE GENOMIC DNA]</scope>
    <source>
        <strain evidence="1 2">CBS 609.92</strain>
    </source>
</reference>
<dbReference type="Pfam" id="PF13489">
    <property type="entry name" value="Methyltransf_23"/>
    <property type="match status" value="1"/>
</dbReference>
<dbReference type="Proteomes" id="UP000294003">
    <property type="component" value="Unassembled WGS sequence"/>
</dbReference>
<evidence type="ECO:0000313" key="1">
    <source>
        <dbReference type="EMBL" id="RYO86157.1"/>
    </source>
</evidence>
<dbReference type="SUPFAM" id="SSF53335">
    <property type="entry name" value="S-adenosyl-L-methionine-dependent methyltransferases"/>
    <property type="match status" value="1"/>
</dbReference>
<sequence>MPSGRSDLDCMLTVLSAKPELDRLDLMHALIFKGIGEKLYLAPIEGEKLHRILDILANDLSAVQPTWCAPRQPLPGSYGLGELTWHVRVPPNVKFEIDDMESPWLYNIPFDFIFCRYMAACIKDWPKLVQSIFENLTPGGWAEFQDFDLQYYSEDGSLTESHDTMKWINTLLEAARKIDRDPCPGISLEKWVKEAGFKNVTHHRFRFPIGPWPRDPKMKEIGMYNLSQVLQGLEGFSLRLFCDVLGWQQEELLVLTSKVRKELKNRSIHAQFDLLTDIEVTWFTVKSREATRYIRIRL</sequence>
<accession>A0ABY0H6H0</accession>
<dbReference type="InterPro" id="IPR029063">
    <property type="entry name" value="SAM-dependent_MTases_sf"/>
</dbReference>
<comment type="caution">
    <text evidence="1">The sequence shown here is derived from an EMBL/GenBank/DDBJ whole genome shotgun (WGS) entry which is preliminary data.</text>
</comment>
<proteinExistence type="predicted"/>
<protein>
    <submittedName>
        <fullName evidence="1">Uncharacterized protein</fullName>
    </submittedName>
</protein>
<organism evidence="1 2">
    <name type="scientific">Monosporascus cannonballus</name>
    <dbReference type="NCBI Taxonomy" id="155416"/>
    <lineage>
        <taxon>Eukaryota</taxon>
        <taxon>Fungi</taxon>
        <taxon>Dikarya</taxon>
        <taxon>Ascomycota</taxon>
        <taxon>Pezizomycotina</taxon>
        <taxon>Sordariomycetes</taxon>
        <taxon>Xylariomycetidae</taxon>
        <taxon>Xylariales</taxon>
        <taxon>Xylariales incertae sedis</taxon>
        <taxon>Monosporascus</taxon>
    </lineage>
</organism>
<name>A0ABY0H6H0_9PEZI</name>
<evidence type="ECO:0000313" key="2">
    <source>
        <dbReference type="Proteomes" id="UP000294003"/>
    </source>
</evidence>
<dbReference type="Gene3D" id="3.40.50.150">
    <property type="entry name" value="Vaccinia Virus protein VP39"/>
    <property type="match status" value="1"/>
</dbReference>